<feature type="region of interest" description="Disordered" evidence="1">
    <location>
        <begin position="90"/>
        <end position="112"/>
    </location>
</feature>
<dbReference type="InterPro" id="IPR001810">
    <property type="entry name" value="F-box_dom"/>
</dbReference>
<feature type="domain" description="F-box" evidence="2">
    <location>
        <begin position="21"/>
        <end position="68"/>
    </location>
</feature>
<evidence type="ECO:0000313" key="4">
    <source>
        <dbReference type="Proteomes" id="UP001648503"/>
    </source>
</evidence>
<dbReference type="SUPFAM" id="SSF81383">
    <property type="entry name" value="F-box domain"/>
    <property type="match status" value="1"/>
</dbReference>
<dbReference type="EMBL" id="JAFCIX010000017">
    <property type="protein sequence ID" value="KAH6601166.1"/>
    <property type="molecule type" value="Genomic_DNA"/>
</dbReference>
<evidence type="ECO:0000313" key="3">
    <source>
        <dbReference type="EMBL" id="KAH6601166.1"/>
    </source>
</evidence>
<evidence type="ECO:0000256" key="1">
    <source>
        <dbReference type="SAM" id="MobiDB-lite"/>
    </source>
</evidence>
<dbReference type="InterPro" id="IPR036047">
    <property type="entry name" value="F-box-like_dom_sf"/>
</dbReference>
<reference evidence="3 4" key="1">
    <citation type="submission" date="2021-02" db="EMBL/GenBank/DDBJ databases">
        <title>Variation within the Batrachochytrium salamandrivorans European outbreak.</title>
        <authorList>
            <person name="Kelly M."/>
            <person name="Pasmans F."/>
            <person name="Shea T.P."/>
            <person name="Munoz J.F."/>
            <person name="Carranza S."/>
            <person name="Cuomo C.A."/>
            <person name="Martel A."/>
        </authorList>
    </citation>
    <scope>NUCLEOTIDE SEQUENCE [LARGE SCALE GENOMIC DNA]</scope>
    <source>
        <strain evidence="3 4">AMFP18/2</strain>
    </source>
</reference>
<dbReference type="Pfam" id="PF12014">
    <property type="entry name" value="Cyclin_D1_bind"/>
    <property type="match status" value="1"/>
</dbReference>
<comment type="caution">
    <text evidence="3">The sequence shown here is derived from an EMBL/GenBank/DDBJ whole genome shotgun (WGS) entry which is preliminary data.</text>
</comment>
<dbReference type="SMART" id="SM00256">
    <property type="entry name" value="FBOX"/>
    <property type="match status" value="1"/>
</dbReference>
<protein>
    <recommendedName>
        <fullName evidence="2">F-box domain-containing protein</fullName>
    </recommendedName>
</protein>
<keyword evidence="4" id="KW-1185">Reference proteome</keyword>
<dbReference type="Proteomes" id="UP001648503">
    <property type="component" value="Unassembled WGS sequence"/>
</dbReference>
<proteinExistence type="predicted"/>
<gene>
    <name evidence="3" type="ORF">BASA50_001845</name>
</gene>
<dbReference type="Gene3D" id="1.20.1280.50">
    <property type="match status" value="1"/>
</dbReference>
<sequence>MLPAPLCHIQQDQNLQQASQSCHLLLLPYECLLHILRFLSPVHLARLAMVSRELRSSTESCDLLWLSHCLASIDGASVYGIGDAHDINDPVSSDSSSSSSSSSDSSGSSSDPLTHVAALQQCYFLIKARHLHGFRHLKDLYVKVALGFGSLLGLWQVDFPFFLGGIVEIKLELNPLPPVEDTTFSTSTLDQTARISTCNRVLSVRGNSVQVSETTLPNIVSLSLNRHITVDSTFTVHLIRTKLFEMVVGVDDDNCTLDVSGTAPLGSAVCSNMNAQQVFPKHNLSFDVRTGVPAVPPSEQSELTVDTGLIRHGTFISGFLLGVPDITTGLWPYPNQDLGSDTTLAHSWADIGIDLIIIPTGNELPQGSTLLHTQSTQSLSNMAIQSDSVSTHCPPTSRHVTVMSIDCAHGCFRKRIVTSSGTIHAEVEPATGSLQDLDYLPLCTRMLVQQAHDYLPYLPPKMPIRPDASKLWVGIYGNGYEVLMLQYTMSPSPYGVNPLAARPTPVTAELCVYKVTGDINVPRGEMSFKVILGDGTPTMTLGSGVHRQKLLDLPEYSGTQCVSYIGQATIAMRGYRAPTCIHCDVVFFSDSEMQVYWEPLNKISRFRRLDSL</sequence>
<evidence type="ECO:0000259" key="2">
    <source>
        <dbReference type="PROSITE" id="PS50181"/>
    </source>
</evidence>
<dbReference type="Pfam" id="PF00646">
    <property type="entry name" value="F-box"/>
    <property type="match status" value="1"/>
</dbReference>
<organism evidence="3 4">
    <name type="scientific">Batrachochytrium salamandrivorans</name>
    <dbReference type="NCBI Taxonomy" id="1357716"/>
    <lineage>
        <taxon>Eukaryota</taxon>
        <taxon>Fungi</taxon>
        <taxon>Fungi incertae sedis</taxon>
        <taxon>Chytridiomycota</taxon>
        <taxon>Chytridiomycota incertae sedis</taxon>
        <taxon>Chytridiomycetes</taxon>
        <taxon>Rhizophydiales</taxon>
        <taxon>Rhizophydiales incertae sedis</taxon>
        <taxon>Batrachochytrium</taxon>
    </lineage>
</organism>
<feature type="compositionally biased region" description="Low complexity" evidence="1">
    <location>
        <begin position="92"/>
        <end position="111"/>
    </location>
</feature>
<accession>A0ABQ8FN62</accession>
<name>A0ABQ8FN62_9FUNG</name>
<dbReference type="PROSITE" id="PS50181">
    <property type="entry name" value="FBOX"/>
    <property type="match status" value="1"/>
</dbReference>